<dbReference type="Pfam" id="PF00535">
    <property type="entry name" value="Glycos_transf_2"/>
    <property type="match status" value="1"/>
</dbReference>
<keyword evidence="1" id="KW-1133">Transmembrane helix</keyword>
<keyword evidence="4" id="KW-1185">Reference proteome</keyword>
<keyword evidence="1" id="KW-0472">Membrane</keyword>
<protein>
    <submittedName>
        <fullName evidence="3">Glycosyltransferase family 2 protein</fullName>
    </submittedName>
</protein>
<keyword evidence="1" id="KW-0812">Transmembrane</keyword>
<evidence type="ECO:0000256" key="1">
    <source>
        <dbReference type="SAM" id="Phobius"/>
    </source>
</evidence>
<dbReference type="GO" id="GO:0016758">
    <property type="term" value="F:hexosyltransferase activity"/>
    <property type="evidence" value="ECO:0007669"/>
    <property type="project" value="UniProtKB-ARBA"/>
</dbReference>
<feature type="domain" description="Glycosyltransferase 2-like" evidence="2">
    <location>
        <begin position="4"/>
        <end position="101"/>
    </location>
</feature>
<feature type="transmembrane region" description="Helical" evidence="1">
    <location>
        <begin position="265"/>
        <end position="286"/>
    </location>
</feature>
<evidence type="ECO:0000313" key="4">
    <source>
        <dbReference type="Proteomes" id="UP000609172"/>
    </source>
</evidence>
<dbReference type="Gene3D" id="3.90.550.10">
    <property type="entry name" value="Spore Coat Polysaccharide Biosynthesis Protein SpsA, Chain A"/>
    <property type="match status" value="1"/>
</dbReference>
<dbReference type="SUPFAM" id="SSF53448">
    <property type="entry name" value="Nucleotide-diphospho-sugar transferases"/>
    <property type="match status" value="1"/>
</dbReference>
<dbReference type="EMBL" id="JAEHFV010000010">
    <property type="protein sequence ID" value="MBK0371246.1"/>
    <property type="molecule type" value="Genomic_DNA"/>
</dbReference>
<sequence length="306" mass="36719">MLAIVIPYYKLTFFEKTLQSLAAQTDKRFKVYIGDDDSPENPKDLLVKYQGQFDFLYHRFENNLGRTSLTQQWERCIALSADEEWIMILGDDDYLCPTVVSSFYFCFNNFNIKSNLVRYASKLIDENQNKISFVFYHPVWESSTDSYYRKFKKESRSSLSEYIFSRKSYLKYGFYNYPLAWNSDDHAWLDFSDGKPIYTINNSIVFVRVSFLSVTGSRDNLYEKNLSEIQFYKFLISNKFICYDNTQRLELIKKYGKEIGRNRNLYFSEWIFILFNCFIFFNLGYVKKGFNMLVFKLESFWKKYPL</sequence>
<dbReference type="InterPro" id="IPR029044">
    <property type="entry name" value="Nucleotide-diphossugar_trans"/>
</dbReference>
<dbReference type="PANTHER" id="PTHR22916">
    <property type="entry name" value="GLYCOSYLTRANSFERASE"/>
    <property type="match status" value="1"/>
</dbReference>
<evidence type="ECO:0000313" key="3">
    <source>
        <dbReference type="EMBL" id="MBK0371246.1"/>
    </source>
</evidence>
<dbReference type="RefSeq" id="WP_200107373.1">
    <property type="nucleotide sequence ID" value="NZ_JAEHFV010000010.1"/>
</dbReference>
<proteinExistence type="predicted"/>
<dbReference type="CDD" id="cd00761">
    <property type="entry name" value="Glyco_tranf_GTA_type"/>
    <property type="match status" value="1"/>
</dbReference>
<dbReference type="InterPro" id="IPR001173">
    <property type="entry name" value="Glyco_trans_2-like"/>
</dbReference>
<reference evidence="3" key="1">
    <citation type="submission" date="2020-12" db="EMBL/GenBank/DDBJ databases">
        <title>Bacterial novel species Flavobacterium sp. SE-1-e isolated from soil.</title>
        <authorList>
            <person name="Jung H.-Y."/>
        </authorList>
    </citation>
    <scope>NUCLEOTIDE SEQUENCE</scope>
    <source>
        <strain evidence="3">SE-1-e</strain>
    </source>
</reference>
<evidence type="ECO:0000259" key="2">
    <source>
        <dbReference type="Pfam" id="PF00535"/>
    </source>
</evidence>
<gene>
    <name evidence="3" type="ORF">I5M07_15570</name>
</gene>
<organism evidence="3 4">
    <name type="scientific">Flavobacterium agrisoli</name>
    <dbReference type="NCBI Taxonomy" id="2793066"/>
    <lineage>
        <taxon>Bacteria</taxon>
        <taxon>Pseudomonadati</taxon>
        <taxon>Bacteroidota</taxon>
        <taxon>Flavobacteriia</taxon>
        <taxon>Flavobacteriales</taxon>
        <taxon>Flavobacteriaceae</taxon>
        <taxon>Flavobacterium</taxon>
    </lineage>
</organism>
<dbReference type="AlphaFoldDB" id="A0A934PN30"/>
<dbReference type="PANTHER" id="PTHR22916:SF3">
    <property type="entry name" value="UDP-GLCNAC:BETAGAL BETA-1,3-N-ACETYLGLUCOSAMINYLTRANSFERASE-LIKE PROTEIN 1"/>
    <property type="match status" value="1"/>
</dbReference>
<accession>A0A934PN30</accession>
<comment type="caution">
    <text evidence="3">The sequence shown here is derived from an EMBL/GenBank/DDBJ whole genome shotgun (WGS) entry which is preliminary data.</text>
</comment>
<dbReference type="Proteomes" id="UP000609172">
    <property type="component" value="Unassembled WGS sequence"/>
</dbReference>
<name>A0A934PN30_9FLAO</name>